<dbReference type="GO" id="GO:0006357">
    <property type="term" value="P:regulation of transcription by RNA polymerase II"/>
    <property type="evidence" value="ECO:0007669"/>
    <property type="project" value="InterPro"/>
</dbReference>
<dbReference type="Pfam" id="PF10513">
    <property type="entry name" value="EPL1"/>
    <property type="match status" value="1"/>
</dbReference>
<proteinExistence type="inferred from homology"/>
<evidence type="ECO:0000256" key="4">
    <source>
        <dbReference type="ARBA" id="ARBA00023163"/>
    </source>
</evidence>
<keyword evidence="10" id="KW-1185">Reference proteome</keyword>
<accession>A0AAD5JAX8</accession>
<feature type="region of interest" description="Disordered" evidence="7">
    <location>
        <begin position="1"/>
        <end position="76"/>
    </location>
</feature>
<feature type="region of interest" description="Disordered" evidence="7">
    <location>
        <begin position="1658"/>
        <end position="1680"/>
    </location>
</feature>
<feature type="region of interest" description="Disordered" evidence="7">
    <location>
        <begin position="1204"/>
        <end position="1226"/>
    </location>
</feature>
<dbReference type="SMART" id="SM00333">
    <property type="entry name" value="TUDOR"/>
    <property type="match status" value="1"/>
</dbReference>
<keyword evidence="5 6" id="KW-0539">Nucleus</keyword>
<dbReference type="Gene3D" id="2.30.30.140">
    <property type="match status" value="1"/>
</dbReference>
<dbReference type="EMBL" id="JAJSOW010000004">
    <property type="protein sequence ID" value="KAI9192172.1"/>
    <property type="molecule type" value="Genomic_DNA"/>
</dbReference>
<feature type="compositionally biased region" description="Basic and acidic residues" evidence="7">
    <location>
        <begin position="12"/>
        <end position="21"/>
    </location>
</feature>
<dbReference type="InterPro" id="IPR019542">
    <property type="entry name" value="Enhancer_polycomb-like_N"/>
</dbReference>
<protein>
    <recommendedName>
        <fullName evidence="6">Enhancer of polycomb-like protein</fullName>
    </recommendedName>
</protein>
<keyword evidence="3 6" id="KW-0805">Transcription regulation</keyword>
<feature type="compositionally biased region" description="Basic and acidic residues" evidence="7">
    <location>
        <begin position="292"/>
        <end position="320"/>
    </location>
</feature>
<organism evidence="9 10">
    <name type="scientific">Acer negundo</name>
    <name type="common">Box elder</name>
    <dbReference type="NCBI Taxonomy" id="4023"/>
    <lineage>
        <taxon>Eukaryota</taxon>
        <taxon>Viridiplantae</taxon>
        <taxon>Streptophyta</taxon>
        <taxon>Embryophyta</taxon>
        <taxon>Tracheophyta</taxon>
        <taxon>Spermatophyta</taxon>
        <taxon>Magnoliopsida</taxon>
        <taxon>eudicotyledons</taxon>
        <taxon>Gunneridae</taxon>
        <taxon>Pentapetalae</taxon>
        <taxon>rosids</taxon>
        <taxon>malvids</taxon>
        <taxon>Sapindales</taxon>
        <taxon>Sapindaceae</taxon>
        <taxon>Hippocastanoideae</taxon>
        <taxon>Acereae</taxon>
        <taxon>Acer</taxon>
    </lineage>
</organism>
<evidence type="ECO:0000256" key="5">
    <source>
        <dbReference type="ARBA" id="ARBA00023242"/>
    </source>
</evidence>
<feature type="compositionally biased region" description="Polar residues" evidence="7">
    <location>
        <begin position="210"/>
        <end position="221"/>
    </location>
</feature>
<reference evidence="9" key="2">
    <citation type="submission" date="2023-02" db="EMBL/GenBank/DDBJ databases">
        <authorList>
            <person name="Swenson N.G."/>
            <person name="Wegrzyn J.L."/>
            <person name="Mcevoy S.L."/>
        </authorList>
    </citation>
    <scope>NUCLEOTIDE SEQUENCE</scope>
    <source>
        <strain evidence="9">91603</strain>
        <tissue evidence="9">Leaf</tissue>
    </source>
</reference>
<feature type="region of interest" description="Disordered" evidence="7">
    <location>
        <begin position="163"/>
        <end position="445"/>
    </location>
</feature>
<feature type="compositionally biased region" description="Basic and acidic residues" evidence="7">
    <location>
        <begin position="426"/>
        <end position="441"/>
    </location>
</feature>
<feature type="region of interest" description="Disordered" evidence="7">
    <location>
        <begin position="614"/>
        <end position="641"/>
    </location>
</feature>
<name>A0AAD5JAX8_ACENE</name>
<dbReference type="GO" id="GO:0035267">
    <property type="term" value="C:NuA4 histone acetyltransferase complex"/>
    <property type="evidence" value="ECO:0007669"/>
    <property type="project" value="InterPro"/>
</dbReference>
<evidence type="ECO:0000259" key="8">
    <source>
        <dbReference type="SMART" id="SM00333"/>
    </source>
</evidence>
<comment type="similarity">
    <text evidence="2 6">Belongs to the enhancer of polycomb family.</text>
</comment>
<dbReference type="InterPro" id="IPR024943">
    <property type="entry name" value="Enhancer_polycomb"/>
</dbReference>
<feature type="domain" description="Tudor" evidence="8">
    <location>
        <begin position="548"/>
        <end position="606"/>
    </location>
</feature>
<dbReference type="CDD" id="cd20404">
    <property type="entry name" value="Tudor_Agenet_AtEML-like"/>
    <property type="match status" value="1"/>
</dbReference>
<gene>
    <name evidence="9" type="ORF">LWI28_019177</name>
</gene>
<keyword evidence="4 6" id="KW-0804">Transcription</keyword>
<evidence type="ECO:0000313" key="9">
    <source>
        <dbReference type="EMBL" id="KAI9192172.1"/>
    </source>
</evidence>
<dbReference type="PANTHER" id="PTHR14898">
    <property type="entry name" value="ENHANCER OF POLYCOMB"/>
    <property type="match status" value="1"/>
</dbReference>
<dbReference type="InterPro" id="IPR002999">
    <property type="entry name" value="Tudor"/>
</dbReference>
<evidence type="ECO:0000256" key="6">
    <source>
        <dbReference type="RuleBase" id="RU361124"/>
    </source>
</evidence>
<evidence type="ECO:0000256" key="3">
    <source>
        <dbReference type="ARBA" id="ARBA00023015"/>
    </source>
</evidence>
<reference evidence="9" key="1">
    <citation type="journal article" date="2022" name="Plant J.">
        <title>Strategies of tolerance reflected in two North American maple genomes.</title>
        <authorList>
            <person name="McEvoy S.L."/>
            <person name="Sezen U.U."/>
            <person name="Trouern-Trend A."/>
            <person name="McMahon S.M."/>
            <person name="Schaberg P.G."/>
            <person name="Yang J."/>
            <person name="Wegrzyn J.L."/>
            <person name="Swenson N.G."/>
        </authorList>
    </citation>
    <scope>NUCLEOTIDE SEQUENCE</scope>
    <source>
        <strain evidence="9">91603</strain>
    </source>
</reference>
<feature type="region of interest" description="Disordered" evidence="7">
    <location>
        <begin position="1257"/>
        <end position="1276"/>
    </location>
</feature>
<feature type="compositionally biased region" description="Basic and acidic residues" evidence="7">
    <location>
        <begin position="1204"/>
        <end position="1219"/>
    </location>
</feature>
<feature type="compositionally biased region" description="Basic and acidic residues" evidence="7">
    <location>
        <begin position="193"/>
        <end position="209"/>
    </location>
</feature>
<feature type="compositionally biased region" description="Basic and acidic residues" evidence="7">
    <location>
        <begin position="222"/>
        <end position="279"/>
    </location>
</feature>
<evidence type="ECO:0000256" key="1">
    <source>
        <dbReference type="ARBA" id="ARBA00004123"/>
    </source>
</evidence>
<comment type="caution">
    <text evidence="9">The sequence shown here is derived from an EMBL/GenBank/DDBJ whole genome shotgun (WGS) entry which is preliminary data.</text>
</comment>
<evidence type="ECO:0000256" key="7">
    <source>
        <dbReference type="SAM" id="MobiDB-lite"/>
    </source>
</evidence>
<feature type="compositionally biased region" description="Basic and acidic residues" evidence="7">
    <location>
        <begin position="621"/>
        <end position="641"/>
    </location>
</feature>
<feature type="compositionally biased region" description="Polar residues" evidence="7">
    <location>
        <begin position="176"/>
        <end position="192"/>
    </location>
</feature>
<dbReference type="GO" id="GO:0005634">
    <property type="term" value="C:nucleus"/>
    <property type="evidence" value="ECO:0007669"/>
    <property type="project" value="UniProtKB-SubCell"/>
</dbReference>
<comment type="subcellular location">
    <subcellularLocation>
        <location evidence="1 6">Nucleus</location>
    </subcellularLocation>
</comment>
<evidence type="ECO:0000313" key="10">
    <source>
        <dbReference type="Proteomes" id="UP001064489"/>
    </source>
</evidence>
<evidence type="ECO:0000256" key="2">
    <source>
        <dbReference type="ARBA" id="ARBA00008035"/>
    </source>
</evidence>
<sequence>MENRIGNSDGAEIPKKSRSLDLKSLYKSKDSMAYHKNKELKRKNSSGDGDEKSNKKKKSSKTVSISSLKNIDNSKGAAEEVYNGHLSSGLHDKKDKKLGLNHNWDNGSGFSGISLSLDDGGIQIPKRKRDFVGRKKVEVSKVLKPQGQSCSRVGSVDKVAKVTGNDSAPRVESPKNFATQVESSKDLVTQVKSSKDSGRQVESSKDTGRQVESSKNSVRQVESSKDTGRQVESSKDSGRQVESSKDTGRQVESSKDSGRQVESSKDTGRQVESSKDTSRQVESSKNLGRQVESSKDLGRQVESSKVKRKKGFESFKENRNGESNSARNLTKEGARASHLIVNHAESSVKKETINSESKSNRHLKGDGGHASHLVTINGDSSQKKSNRISGSNLAQDLKEDDRQASHLVVNNSDSSLKKSRRKNSRRKDSSRDRRSNTKEAESSIETSVKVCDDLLEDEKNLEENAAMMLSSRFDPSCTGFSSNGKSIASKNGLSFMLSSGRDLHSHGSESASFDAAGRALRPRMEQKERGQSRKRRHYYEVSFGDLDAFWVLNRRIKVFWPLDQCWYYGLVNDYDKERKLHHVKYDDRDEEWINLENERFKLLLLPSDVPGKTARRRSRIKEKFSDEGKESLEPSKEMENRNLNTEEDKCMGSYMDSEPIISWLARSTRRVKSSPFHAMKKQKASDPSLDSEPSLLFDEAVKAHGCLDGGYLERNTNKLSSQSELTDRFANGRRDEDSVSGSPTHSYDGKRPIVYYRRRLRKTRSMFCVSSPSNCLSSATPTYVTVLDPLFDGFGDVVEHDISQKRLNLDETLWSIDNAELFKLTIPWIDSRQVRFELSYPVLSVLNYAFEAENLWLVRAVFLLHHGTLTTTGPRVHLEMLFVDNVSGLRFLLFEGCLKQVVAHVFLVLTVFRQTGEQGKYADLQLPVTSIRFKFSCIQDLRKQLVFAFYYFAEVENSMWMYLDSKLKRRCLLDRQLPLSECTFDNIKALQNGSNQPVATFLCGDDVSTKGLPRRSRPSISVTDVLTKSTCGKASQFSSNSDKKQRKFSPFAISLAAAPTFFLSLHLKLLMEHSGAHSIRGHDLSEHPESPSSLTADDCSRLEYCLDKGSESNPENIMSKSILGNTVKDTLMDAASAGCLSVANSELSAVGLSVHSNGHWVRSPQKMKNADVNVAGTSTSSRDPEEIGSEGIQKWQGHDRKVEHALSPRPPVDKDKMDTGSHSPLNGIRVEIPTFYQFEKHADREFHSAQRSTDLSWNMNGGVIPSPNPTAPRSTWHRNRSSLSFGHLSHRWSDGKTDIGHGSFGTGPKKPRTQVSYSLPFGGFDYSSKNRGHNQKGVHHTRIRRPNEKRFSDVSRGSQKNLELSCNANVLITLGDKGRRECGAQIVLELFDHHEWKLAVKVSGMTRYSYKAHQFMQLGSTNRHTHAMMWKGGKDWTLEFPDRSQWALFKEMHEECYNRNVRAASVKNIPIPGVRLIEETDDYGAELAFVRCSSRYFRQVETDVEMALNPSRILYDMDSDDEQWILKNCNSSEADNKGFCEISEEMFEKTMDMFEKAAYSQQRDQFTSDDIEELMAGVGSMEAIKTIHEYWRQKRKKKGMPLIRHLQPPLWERYQQQVREWEIVMSKINTTFPNGYQEKVAPVEKPAMSAFCLKPRGLEVPNRGSKQRSHRRISVSGQSHIGMGDHDGFHTFGRRLNGFAFGDEKVVYPGHNYESLDDSPLSQTSPRMFSPRVFSPRDAGGMDYFSMSSDGFDRNQYQKHQRSKSKRMFDFSYDSQMAASCKQRLMVRRNGIHRWNMDYSDWPSQRPLYSDGSLKHGPEQFDGSDLDEFRLRDASGAAQHARNIAKLKREKAQRLLYRADLAVHKAVAALMTAEAIKASYDDDVNSDE</sequence>
<feature type="compositionally biased region" description="Basic and acidic residues" evidence="7">
    <location>
        <begin position="27"/>
        <end position="37"/>
    </location>
</feature>
<dbReference type="Proteomes" id="UP001064489">
    <property type="component" value="Chromosome 6"/>
</dbReference>